<evidence type="ECO:0000313" key="3">
    <source>
        <dbReference type="Proteomes" id="UP000287171"/>
    </source>
</evidence>
<dbReference type="RefSeq" id="WP_126629101.1">
    <property type="nucleotide sequence ID" value="NZ_BIFT01000001.1"/>
</dbReference>
<reference evidence="3" key="1">
    <citation type="submission" date="2018-12" db="EMBL/GenBank/DDBJ databases">
        <title>Tengunoibacter tsumagoiensis gen. nov., sp. nov., Dictyobacter kobayashii sp. nov., D. alpinus sp. nov., and D. joshuensis sp. nov. and description of Dictyobacteraceae fam. nov. within the order Ktedonobacterales isolated from Tengu-no-mugimeshi.</title>
        <authorList>
            <person name="Wang C.M."/>
            <person name="Zheng Y."/>
            <person name="Sakai Y."/>
            <person name="Toyoda A."/>
            <person name="Minakuchi Y."/>
            <person name="Abe K."/>
            <person name="Yokota A."/>
            <person name="Yabe S."/>
        </authorList>
    </citation>
    <scope>NUCLEOTIDE SEQUENCE [LARGE SCALE GENOMIC DNA]</scope>
    <source>
        <strain evidence="3">Uno16</strain>
    </source>
</reference>
<comment type="caution">
    <text evidence="2">The sequence shown here is derived from an EMBL/GenBank/DDBJ whole genome shotgun (WGS) entry which is preliminary data.</text>
</comment>
<keyword evidence="1" id="KW-1133">Transmembrane helix</keyword>
<accession>A0A402BBX9</accession>
<name>A0A402BBX9_9CHLR</name>
<dbReference type="Proteomes" id="UP000287171">
    <property type="component" value="Unassembled WGS sequence"/>
</dbReference>
<feature type="transmembrane region" description="Helical" evidence="1">
    <location>
        <begin position="42"/>
        <end position="62"/>
    </location>
</feature>
<sequence>MFQRRPNENMLIAVGIGIFAMYIIGYNMHGVAIFSTFSTQCFFALVGASAIVLGCAGLYTTWRRRY</sequence>
<gene>
    <name evidence="2" type="ORF">KDA_44150</name>
</gene>
<protein>
    <submittedName>
        <fullName evidence="2">Uncharacterized protein</fullName>
    </submittedName>
</protein>
<keyword evidence="1" id="KW-0472">Membrane</keyword>
<dbReference type="OrthoDB" id="165364at2"/>
<keyword evidence="3" id="KW-1185">Reference proteome</keyword>
<proteinExistence type="predicted"/>
<keyword evidence="1" id="KW-0812">Transmembrane</keyword>
<feature type="transmembrane region" description="Helical" evidence="1">
    <location>
        <begin position="12"/>
        <end position="36"/>
    </location>
</feature>
<organism evidence="2 3">
    <name type="scientific">Dictyobacter alpinus</name>
    <dbReference type="NCBI Taxonomy" id="2014873"/>
    <lineage>
        <taxon>Bacteria</taxon>
        <taxon>Bacillati</taxon>
        <taxon>Chloroflexota</taxon>
        <taxon>Ktedonobacteria</taxon>
        <taxon>Ktedonobacterales</taxon>
        <taxon>Dictyobacteraceae</taxon>
        <taxon>Dictyobacter</taxon>
    </lineage>
</organism>
<dbReference type="AlphaFoldDB" id="A0A402BBX9"/>
<evidence type="ECO:0000256" key="1">
    <source>
        <dbReference type="SAM" id="Phobius"/>
    </source>
</evidence>
<dbReference type="EMBL" id="BIFT01000001">
    <property type="protein sequence ID" value="GCE28931.1"/>
    <property type="molecule type" value="Genomic_DNA"/>
</dbReference>
<evidence type="ECO:0000313" key="2">
    <source>
        <dbReference type="EMBL" id="GCE28931.1"/>
    </source>
</evidence>